<comment type="subcellular location">
    <subcellularLocation>
        <location evidence="1">Cell membrane</location>
        <topology evidence="1">Multi-pass membrane protein</topology>
    </subcellularLocation>
</comment>
<dbReference type="GO" id="GO:0005886">
    <property type="term" value="C:plasma membrane"/>
    <property type="evidence" value="ECO:0007669"/>
    <property type="project" value="UniProtKB-SubCell"/>
</dbReference>
<name>A0A7W5FNL4_9BACL</name>
<accession>A0A7W5FNL4</accession>
<feature type="transmembrane region" description="Helical" evidence="7">
    <location>
        <begin position="100"/>
        <end position="122"/>
    </location>
</feature>
<dbReference type="EMBL" id="JACHXK010000006">
    <property type="protein sequence ID" value="MBB3111134.1"/>
    <property type="molecule type" value="Genomic_DNA"/>
</dbReference>
<keyword evidence="5 7" id="KW-1133">Transmembrane helix</keyword>
<keyword evidence="10" id="KW-1185">Reference proteome</keyword>
<dbReference type="Proteomes" id="UP000570361">
    <property type="component" value="Unassembled WGS sequence"/>
</dbReference>
<feature type="transmembrane region" description="Helical" evidence="7">
    <location>
        <begin position="217"/>
        <end position="238"/>
    </location>
</feature>
<evidence type="ECO:0000256" key="2">
    <source>
        <dbReference type="ARBA" id="ARBA00007362"/>
    </source>
</evidence>
<dbReference type="PANTHER" id="PTHR42920:SF5">
    <property type="entry name" value="EAMA DOMAIN-CONTAINING PROTEIN"/>
    <property type="match status" value="1"/>
</dbReference>
<evidence type="ECO:0000256" key="6">
    <source>
        <dbReference type="ARBA" id="ARBA00023136"/>
    </source>
</evidence>
<feature type="domain" description="EamA" evidence="8">
    <location>
        <begin position="17"/>
        <end position="148"/>
    </location>
</feature>
<proteinExistence type="inferred from homology"/>
<dbReference type="InterPro" id="IPR051258">
    <property type="entry name" value="Diverse_Substrate_Transporter"/>
</dbReference>
<dbReference type="AlphaFoldDB" id="A0A7W5FNL4"/>
<dbReference type="PANTHER" id="PTHR42920">
    <property type="entry name" value="OS03G0707200 PROTEIN-RELATED"/>
    <property type="match status" value="1"/>
</dbReference>
<reference evidence="9 10" key="1">
    <citation type="submission" date="2020-08" db="EMBL/GenBank/DDBJ databases">
        <title>Genomic Encyclopedia of Type Strains, Phase III (KMG-III): the genomes of soil and plant-associated and newly described type strains.</title>
        <authorList>
            <person name="Whitman W."/>
        </authorList>
    </citation>
    <scope>NUCLEOTIDE SEQUENCE [LARGE SCALE GENOMIC DNA]</scope>
    <source>
        <strain evidence="9 10">CECT 5862</strain>
    </source>
</reference>
<feature type="transmembrane region" description="Helical" evidence="7">
    <location>
        <begin position="276"/>
        <end position="294"/>
    </location>
</feature>
<comment type="caution">
    <text evidence="9">The sequence shown here is derived from an EMBL/GenBank/DDBJ whole genome shotgun (WGS) entry which is preliminary data.</text>
</comment>
<comment type="similarity">
    <text evidence="2">Belongs to the EamA transporter family.</text>
</comment>
<feature type="transmembrane region" description="Helical" evidence="7">
    <location>
        <begin position="74"/>
        <end position="94"/>
    </location>
</feature>
<feature type="transmembrane region" description="Helical" evidence="7">
    <location>
        <begin position="188"/>
        <end position="211"/>
    </location>
</feature>
<keyword evidence="4 7" id="KW-0812">Transmembrane</keyword>
<evidence type="ECO:0000256" key="1">
    <source>
        <dbReference type="ARBA" id="ARBA00004651"/>
    </source>
</evidence>
<gene>
    <name evidence="9" type="ORF">FHS18_003202</name>
</gene>
<evidence type="ECO:0000256" key="7">
    <source>
        <dbReference type="SAM" id="Phobius"/>
    </source>
</evidence>
<evidence type="ECO:0000313" key="10">
    <source>
        <dbReference type="Proteomes" id="UP000570361"/>
    </source>
</evidence>
<feature type="transmembrane region" description="Helical" evidence="7">
    <location>
        <begin position="250"/>
        <end position="270"/>
    </location>
</feature>
<feature type="transmembrane region" description="Helical" evidence="7">
    <location>
        <begin position="161"/>
        <end position="181"/>
    </location>
</feature>
<evidence type="ECO:0000313" key="9">
    <source>
        <dbReference type="EMBL" id="MBB3111134.1"/>
    </source>
</evidence>
<dbReference type="InterPro" id="IPR000620">
    <property type="entry name" value="EamA_dom"/>
</dbReference>
<sequence length="310" mass="34632">MSTPPHKLEPSKNPYVLMPLLLVMWGSFAAVSKLLLDHLDSYQLMFSIYSVAIIVFSIIVIMKGRLTELKTWRPANFLLLLVCGTFTFLYDFLYMQSLTLIPAVEASMLNYLFPIFIVLFAVPFHGEKLTTSTMVSLAMGVLGTLLLVTKGDLASFHFTNLKGDLLAIGAAVSWGLFTNIIKKNTKDMLLSTFIITFTAFILSLGSLFVFSKPLMPSLMSVAGIFWLSFSNIILGFFLYFRALQHSPASLIASFTFFTPFITLAFIALMLGEQLMAVDYLAAMLILFSVPAQQAGKLFRRFKKKTLVNNL</sequence>
<keyword evidence="3" id="KW-1003">Cell membrane</keyword>
<feature type="transmembrane region" description="Helical" evidence="7">
    <location>
        <begin position="129"/>
        <end position="149"/>
    </location>
</feature>
<feature type="domain" description="EamA" evidence="8">
    <location>
        <begin position="162"/>
        <end position="289"/>
    </location>
</feature>
<protein>
    <submittedName>
        <fullName evidence="9">Drug/metabolite transporter (DMT)-like permease</fullName>
    </submittedName>
</protein>
<dbReference type="RefSeq" id="WP_183601001.1">
    <property type="nucleotide sequence ID" value="NZ_JACHXK010000006.1"/>
</dbReference>
<evidence type="ECO:0000256" key="3">
    <source>
        <dbReference type="ARBA" id="ARBA00022475"/>
    </source>
</evidence>
<organism evidence="9 10">
    <name type="scientific">Paenibacillus phyllosphaerae</name>
    <dbReference type="NCBI Taxonomy" id="274593"/>
    <lineage>
        <taxon>Bacteria</taxon>
        <taxon>Bacillati</taxon>
        <taxon>Bacillota</taxon>
        <taxon>Bacilli</taxon>
        <taxon>Bacillales</taxon>
        <taxon>Paenibacillaceae</taxon>
        <taxon>Paenibacillus</taxon>
    </lineage>
</organism>
<evidence type="ECO:0000256" key="4">
    <source>
        <dbReference type="ARBA" id="ARBA00022692"/>
    </source>
</evidence>
<dbReference type="Pfam" id="PF00892">
    <property type="entry name" value="EamA"/>
    <property type="match status" value="2"/>
</dbReference>
<dbReference type="SUPFAM" id="SSF103481">
    <property type="entry name" value="Multidrug resistance efflux transporter EmrE"/>
    <property type="match status" value="2"/>
</dbReference>
<feature type="transmembrane region" description="Helical" evidence="7">
    <location>
        <begin position="15"/>
        <end position="36"/>
    </location>
</feature>
<evidence type="ECO:0000256" key="5">
    <source>
        <dbReference type="ARBA" id="ARBA00022989"/>
    </source>
</evidence>
<feature type="transmembrane region" description="Helical" evidence="7">
    <location>
        <begin position="42"/>
        <end position="62"/>
    </location>
</feature>
<keyword evidence="6 7" id="KW-0472">Membrane</keyword>
<evidence type="ECO:0000259" key="8">
    <source>
        <dbReference type="Pfam" id="PF00892"/>
    </source>
</evidence>
<dbReference type="InterPro" id="IPR037185">
    <property type="entry name" value="EmrE-like"/>
</dbReference>